<name>A0A6A0A6Y5_HAELA</name>
<organism evidence="1 2">
    <name type="scientific">Haematococcus lacustris</name>
    <name type="common">Green alga</name>
    <name type="synonym">Haematococcus pluvialis</name>
    <dbReference type="NCBI Taxonomy" id="44745"/>
    <lineage>
        <taxon>Eukaryota</taxon>
        <taxon>Viridiplantae</taxon>
        <taxon>Chlorophyta</taxon>
        <taxon>core chlorophytes</taxon>
        <taxon>Chlorophyceae</taxon>
        <taxon>CS clade</taxon>
        <taxon>Chlamydomonadales</taxon>
        <taxon>Haematococcaceae</taxon>
        <taxon>Haematococcus</taxon>
    </lineage>
</organism>
<gene>
    <name evidence="1" type="ORF">HaLaN_26805</name>
</gene>
<evidence type="ECO:0000313" key="2">
    <source>
        <dbReference type="Proteomes" id="UP000485058"/>
    </source>
</evidence>
<sequence length="264" mass="29156">MNCVNEPVGNCRCSVRRKPACPTVMENAAPDGPATWAFRFIGEITTSRSAEHKRPHAIMALLLHHWFPNPQAKQVAFSCRLQDIIYEAFLATLAGRLVLEKTLSSCLPDSKRAEKDKARAIIGRLVDGGQRFKQIKALPVGDKIRFAHPLPRDAYRAKLAQLQLPNMDYPWAEALGGRLLPNDTGAFTQAFLAQLRDDCPSCPWWNEHRPLLPGGDMKGEITPNMFHDEAGAVHKASDGQGPQCACAQQRPGPVFMLASQGYCS</sequence>
<protein>
    <submittedName>
        <fullName evidence="1">Uncharacterized protein</fullName>
    </submittedName>
</protein>
<comment type="caution">
    <text evidence="1">The sequence shown here is derived from an EMBL/GenBank/DDBJ whole genome shotgun (WGS) entry which is preliminary data.</text>
</comment>
<reference evidence="1 2" key="1">
    <citation type="submission" date="2020-02" db="EMBL/GenBank/DDBJ databases">
        <title>Draft genome sequence of Haematococcus lacustris strain NIES-144.</title>
        <authorList>
            <person name="Morimoto D."/>
            <person name="Nakagawa S."/>
            <person name="Yoshida T."/>
            <person name="Sawayama S."/>
        </authorList>
    </citation>
    <scope>NUCLEOTIDE SEQUENCE [LARGE SCALE GENOMIC DNA]</scope>
    <source>
        <strain evidence="1 2">NIES-144</strain>
    </source>
</reference>
<dbReference type="AlphaFoldDB" id="A0A6A0A6Y5"/>
<accession>A0A6A0A6Y5</accession>
<keyword evidence="2" id="KW-1185">Reference proteome</keyword>
<proteinExistence type="predicted"/>
<dbReference type="EMBL" id="BLLF01003834">
    <property type="protein sequence ID" value="GFH28330.1"/>
    <property type="molecule type" value="Genomic_DNA"/>
</dbReference>
<evidence type="ECO:0000313" key="1">
    <source>
        <dbReference type="EMBL" id="GFH28330.1"/>
    </source>
</evidence>
<dbReference type="Proteomes" id="UP000485058">
    <property type="component" value="Unassembled WGS sequence"/>
</dbReference>